<dbReference type="InterPro" id="IPR039650">
    <property type="entry name" value="HdrA-like"/>
</dbReference>
<dbReference type="PANTHER" id="PTHR43498:SF1">
    <property type="entry name" value="COB--COM HETERODISULFIDE REDUCTASE IRON-SULFUR SUBUNIT A"/>
    <property type="match status" value="1"/>
</dbReference>
<feature type="region of interest" description="Disordered" evidence="9">
    <location>
        <begin position="325"/>
        <end position="345"/>
    </location>
</feature>
<keyword evidence="3" id="KW-0004">4Fe-4S</keyword>
<dbReference type="GO" id="GO:0016491">
    <property type="term" value="F:oxidoreductase activity"/>
    <property type="evidence" value="ECO:0007669"/>
    <property type="project" value="UniProtKB-KW"/>
</dbReference>
<evidence type="ECO:0000256" key="5">
    <source>
        <dbReference type="ARBA" id="ARBA00022827"/>
    </source>
</evidence>
<keyword evidence="5" id="KW-0285">Flavoprotein</keyword>
<dbReference type="InterPro" id="IPR003813">
    <property type="entry name" value="MvhD/FlpD"/>
</dbReference>
<evidence type="ECO:0000256" key="8">
    <source>
        <dbReference type="ARBA" id="ARBA00023014"/>
    </source>
</evidence>
<keyword evidence="4" id="KW-0479">Metal-binding</keyword>
<evidence type="ECO:0000256" key="7">
    <source>
        <dbReference type="ARBA" id="ARBA00023004"/>
    </source>
</evidence>
<comment type="cofactor">
    <cofactor evidence="1">
        <name>FAD</name>
        <dbReference type="ChEBI" id="CHEBI:57692"/>
    </cofactor>
</comment>
<reference evidence="11 12" key="1">
    <citation type="submission" date="2020-02" db="EMBL/GenBank/DDBJ databases">
        <title>Comparative genomics of sulfur disproportionating microorganisms.</title>
        <authorList>
            <person name="Ward L.M."/>
            <person name="Bertran E."/>
            <person name="Johnston D.T."/>
        </authorList>
    </citation>
    <scope>NUCLEOTIDE SEQUENCE [LARGE SCALE GENOMIC DNA]</scope>
    <source>
        <strain evidence="11 12">DSM 3696</strain>
    </source>
</reference>
<dbReference type="SUPFAM" id="SSF54862">
    <property type="entry name" value="4Fe-4S ferredoxins"/>
    <property type="match status" value="1"/>
</dbReference>
<sequence length="769" mass="82402">MAEKIGVYIDESSIAPHLDAGDLAAFVKEKLGGTCPVIKTHKRLSSPAAVADIKSDIEAGSIDAVLLCGTSPRVDWEVFDFGDKVLVDRVNLREFGVLAYKNPDGSTLAKDEAAPDLLKMVARDYVKMGVMKLTKMKAPDPEMVESVKTILVIGGGFTGLNAALSAVKGGFDVVLLEKTGALGGKAATQYKTFPMAYPYTEAHAIGIEKLIAEVTGNAKIKVKTGTTLKELQGAPGNYTAVLTGPGGESSEPIGAVVLAAGWSPQDTEYLKPFGYGIYKNVITTAEFEAMAKNGGIKRPSDGKAPGSVLFAVDVAALIKEIPAPEPEAPAEGETAPAAPAAAAAPEEAEAKTNFMEVKTAKHLIYSSELTSLVALKQAGYVDEMLPGSVAMIVYDSMMVPGINERYYRAAQDKPGVMLTKGTITGVKEAPGGMLTVSATGTLLGAEAEFTADLVVLPTGLVPATATDPTINLVYRQGPAFPDLDLFDGYADSNYICFPYETRRTGIYAAGCVRQPMTMAQAKDDADGAVLKAIQCITSSNRGVAVHPRSGDRSFPVFNFVRCTQCKRCTEECPFGALDDDEKGTPKPNPTRCRRCGTCMGACPERVISFDNYNVDMIGSMIREMDIPPKIDEGGPRVLILACENDAYPALDMAALRGKHWSPYVRIIPVRCLGSVNAIWVADAMSKGVDGVMMLGCKYGDDYQCHFVKGSEICNRRKENIAESLKRLGVEPERVEQYQVSIDEYDKVPDMIDSFIEMVLKIGPNPFKGY</sequence>
<feature type="domain" description="4Fe-4S ferredoxin-type" evidence="10">
    <location>
        <begin position="553"/>
        <end position="582"/>
    </location>
</feature>
<dbReference type="GO" id="GO:0046872">
    <property type="term" value="F:metal ion binding"/>
    <property type="evidence" value="ECO:0007669"/>
    <property type="project" value="UniProtKB-KW"/>
</dbReference>
<dbReference type="InterPro" id="IPR017900">
    <property type="entry name" value="4Fe4S_Fe_S_CS"/>
</dbReference>
<keyword evidence="8" id="KW-0411">Iron-sulfur</keyword>
<dbReference type="SUPFAM" id="SSF51905">
    <property type="entry name" value="FAD/NAD(P)-binding domain"/>
    <property type="match status" value="1"/>
</dbReference>
<dbReference type="Gene3D" id="3.30.70.20">
    <property type="match status" value="1"/>
</dbReference>
<dbReference type="InterPro" id="IPR017896">
    <property type="entry name" value="4Fe4S_Fe-S-bd"/>
</dbReference>
<dbReference type="AlphaFoldDB" id="A0A7K3NPH0"/>
<evidence type="ECO:0000256" key="6">
    <source>
        <dbReference type="ARBA" id="ARBA00023002"/>
    </source>
</evidence>
<keyword evidence="12" id="KW-1185">Reference proteome</keyword>
<keyword evidence="6" id="KW-0560">Oxidoreductase</keyword>
<dbReference type="GO" id="GO:0051539">
    <property type="term" value="F:4 iron, 4 sulfur cluster binding"/>
    <property type="evidence" value="ECO:0007669"/>
    <property type="project" value="UniProtKB-KW"/>
</dbReference>
<gene>
    <name evidence="11" type="ORF">G3N56_15100</name>
</gene>
<evidence type="ECO:0000256" key="4">
    <source>
        <dbReference type="ARBA" id="ARBA00022723"/>
    </source>
</evidence>
<evidence type="ECO:0000256" key="3">
    <source>
        <dbReference type="ARBA" id="ARBA00022485"/>
    </source>
</evidence>
<dbReference type="PROSITE" id="PS51379">
    <property type="entry name" value="4FE4S_FER_2"/>
    <property type="match status" value="2"/>
</dbReference>
<dbReference type="Gene3D" id="3.50.50.60">
    <property type="entry name" value="FAD/NAD(P)-binding domain"/>
    <property type="match status" value="1"/>
</dbReference>
<dbReference type="Proteomes" id="UP000469724">
    <property type="component" value="Unassembled WGS sequence"/>
</dbReference>
<keyword evidence="5" id="KW-0274">FAD</keyword>
<dbReference type="RefSeq" id="WP_163303141.1">
    <property type="nucleotide sequence ID" value="NZ_JAAGRQ010000076.1"/>
</dbReference>
<evidence type="ECO:0000259" key="10">
    <source>
        <dbReference type="PROSITE" id="PS51379"/>
    </source>
</evidence>
<dbReference type="PRINTS" id="PR00411">
    <property type="entry name" value="PNDRDTASEI"/>
</dbReference>
<feature type="compositionally biased region" description="Low complexity" evidence="9">
    <location>
        <begin position="329"/>
        <end position="345"/>
    </location>
</feature>
<feature type="domain" description="4Fe-4S ferredoxin-type" evidence="10">
    <location>
        <begin position="583"/>
        <end position="612"/>
    </location>
</feature>
<evidence type="ECO:0000256" key="2">
    <source>
        <dbReference type="ARBA" id="ARBA00006561"/>
    </source>
</evidence>
<dbReference type="Pfam" id="PF12831">
    <property type="entry name" value="FAD_oxidored"/>
    <property type="match status" value="1"/>
</dbReference>
<organism evidence="11 12">
    <name type="scientific">Desulfolutivibrio sulfodismutans</name>
    <dbReference type="NCBI Taxonomy" id="63561"/>
    <lineage>
        <taxon>Bacteria</taxon>
        <taxon>Pseudomonadati</taxon>
        <taxon>Thermodesulfobacteriota</taxon>
        <taxon>Desulfovibrionia</taxon>
        <taxon>Desulfovibrionales</taxon>
        <taxon>Desulfovibrionaceae</taxon>
        <taxon>Desulfolutivibrio</taxon>
    </lineage>
</organism>
<evidence type="ECO:0000313" key="11">
    <source>
        <dbReference type="EMBL" id="NDY58061.1"/>
    </source>
</evidence>
<keyword evidence="7" id="KW-0408">Iron</keyword>
<evidence type="ECO:0000256" key="9">
    <source>
        <dbReference type="SAM" id="MobiDB-lite"/>
    </source>
</evidence>
<comment type="similarity">
    <text evidence="2">Belongs to the HdrA family.</text>
</comment>
<dbReference type="Pfam" id="PF02662">
    <property type="entry name" value="FlpD"/>
    <property type="match status" value="1"/>
</dbReference>
<evidence type="ECO:0000256" key="1">
    <source>
        <dbReference type="ARBA" id="ARBA00001974"/>
    </source>
</evidence>
<dbReference type="EMBL" id="JAAGRQ010000076">
    <property type="protein sequence ID" value="NDY58061.1"/>
    <property type="molecule type" value="Genomic_DNA"/>
</dbReference>
<protein>
    <submittedName>
        <fullName evidence="11">Hydrogenase iron-sulfur subunit</fullName>
    </submittedName>
</protein>
<comment type="caution">
    <text evidence="11">The sequence shown here is derived from an EMBL/GenBank/DDBJ whole genome shotgun (WGS) entry which is preliminary data.</text>
</comment>
<accession>A0A7K3NPH0</accession>
<dbReference type="PANTHER" id="PTHR43498">
    <property type="entry name" value="FERREDOXIN:COB-COM HETERODISULFIDE REDUCTASE SUBUNIT A"/>
    <property type="match status" value="1"/>
</dbReference>
<proteinExistence type="inferred from homology"/>
<dbReference type="PROSITE" id="PS00198">
    <property type="entry name" value="4FE4S_FER_1"/>
    <property type="match status" value="2"/>
</dbReference>
<dbReference type="Pfam" id="PF13187">
    <property type="entry name" value="Fer4_9"/>
    <property type="match status" value="1"/>
</dbReference>
<name>A0A7K3NPH0_9BACT</name>
<evidence type="ECO:0000313" key="12">
    <source>
        <dbReference type="Proteomes" id="UP000469724"/>
    </source>
</evidence>
<dbReference type="InterPro" id="IPR036188">
    <property type="entry name" value="FAD/NAD-bd_sf"/>
</dbReference>